<reference evidence="2" key="1">
    <citation type="journal article" date="2015" name="Int. J. Syst. Evol. Microbiol.">
        <title>Rhizobium oryzicola sp. nov., potential plant-growth-promoting endophytic bacteria isolated from rice roots.</title>
        <authorList>
            <person name="Zhang X.X."/>
            <person name="Gao J.S."/>
            <person name="Cao Y.H."/>
            <person name="Sheirdil R.A."/>
            <person name="Wang X.C."/>
            <person name="Zhang L."/>
        </authorList>
    </citation>
    <scope>NUCLEOTIDE SEQUENCE</scope>
    <source>
        <strain evidence="2">05753</strain>
    </source>
</reference>
<organism evidence="2 3">
    <name type="scientific">Rhizobium oryzicola</name>
    <dbReference type="NCBI Taxonomy" id="1232668"/>
    <lineage>
        <taxon>Bacteria</taxon>
        <taxon>Pseudomonadati</taxon>
        <taxon>Pseudomonadota</taxon>
        <taxon>Alphaproteobacteria</taxon>
        <taxon>Hyphomicrobiales</taxon>
        <taxon>Rhizobiaceae</taxon>
        <taxon>Rhizobium/Agrobacterium group</taxon>
        <taxon>Rhizobium</taxon>
    </lineage>
</organism>
<protein>
    <submittedName>
        <fullName evidence="2">Glyoxalase</fullName>
    </submittedName>
</protein>
<dbReference type="PROSITE" id="PS51819">
    <property type="entry name" value="VOC"/>
    <property type="match status" value="1"/>
</dbReference>
<comment type="caution">
    <text evidence="2">The sequence shown here is derived from an EMBL/GenBank/DDBJ whole genome shotgun (WGS) entry which is preliminary data.</text>
</comment>
<keyword evidence="3" id="KW-1185">Reference proteome</keyword>
<evidence type="ECO:0000313" key="2">
    <source>
        <dbReference type="EMBL" id="MDO1583254.1"/>
    </source>
</evidence>
<dbReference type="EMBL" id="JAUKWQ010000004">
    <property type="protein sequence ID" value="MDO1583254.1"/>
    <property type="molecule type" value="Genomic_DNA"/>
</dbReference>
<dbReference type="InterPro" id="IPR029068">
    <property type="entry name" value="Glyas_Bleomycin-R_OHBP_Dase"/>
</dbReference>
<accession>A0ABT8SXS2</accession>
<dbReference type="Pfam" id="PF18029">
    <property type="entry name" value="Glyoxalase_6"/>
    <property type="match status" value="1"/>
</dbReference>
<feature type="domain" description="VOC" evidence="1">
    <location>
        <begin position="7"/>
        <end position="122"/>
    </location>
</feature>
<dbReference type="RefSeq" id="WP_302077445.1">
    <property type="nucleotide sequence ID" value="NZ_JAUKWQ010000004.1"/>
</dbReference>
<name>A0ABT8SXS2_9HYPH</name>
<dbReference type="Proteomes" id="UP001169006">
    <property type="component" value="Unassembled WGS sequence"/>
</dbReference>
<gene>
    <name evidence="2" type="ORF">Q2T52_14270</name>
</gene>
<dbReference type="CDD" id="cd06587">
    <property type="entry name" value="VOC"/>
    <property type="match status" value="1"/>
</dbReference>
<evidence type="ECO:0000313" key="3">
    <source>
        <dbReference type="Proteomes" id="UP001169006"/>
    </source>
</evidence>
<dbReference type="Gene3D" id="3.10.180.10">
    <property type="entry name" value="2,3-Dihydroxybiphenyl 1,2-Dioxygenase, domain 1"/>
    <property type="match status" value="1"/>
</dbReference>
<dbReference type="InterPro" id="IPR037523">
    <property type="entry name" value="VOC_core"/>
</dbReference>
<dbReference type="SUPFAM" id="SSF54593">
    <property type="entry name" value="Glyoxalase/Bleomycin resistance protein/Dihydroxybiphenyl dioxygenase"/>
    <property type="match status" value="1"/>
</dbReference>
<sequence>MSATTAYVEHTAFFVRDIVPLIDFFAEVLGMTVTQVDGDAHSPRQVWLQGGVQLIADPGFVGPEGRFGHLGVVCKDVPAAIEAARARGAVSTAKGEHWLLLQNGLLLEFLPEKDNAVEIIRNLDPRI</sequence>
<dbReference type="InterPro" id="IPR041581">
    <property type="entry name" value="Glyoxalase_6"/>
</dbReference>
<proteinExistence type="predicted"/>
<reference evidence="2" key="2">
    <citation type="submission" date="2023-07" db="EMBL/GenBank/DDBJ databases">
        <authorList>
            <person name="Sun H."/>
        </authorList>
    </citation>
    <scope>NUCLEOTIDE SEQUENCE</scope>
    <source>
        <strain evidence="2">05753</strain>
    </source>
</reference>
<evidence type="ECO:0000259" key="1">
    <source>
        <dbReference type="PROSITE" id="PS51819"/>
    </source>
</evidence>